<keyword evidence="2" id="KW-1185">Reference proteome</keyword>
<evidence type="ECO:0000313" key="2">
    <source>
        <dbReference type="Proteomes" id="UP000012046"/>
    </source>
</evidence>
<evidence type="ECO:0000313" key="1">
    <source>
        <dbReference type="EMBL" id="EHR40061.1"/>
    </source>
</evidence>
<dbReference type="PATRIC" id="fig|1129374.4.peg.2746"/>
<dbReference type="Proteomes" id="UP000012046">
    <property type="component" value="Unassembled WGS sequence"/>
</dbReference>
<protein>
    <submittedName>
        <fullName evidence="1">Uncharacterized protein</fullName>
    </submittedName>
</protein>
<reference evidence="1 2" key="1">
    <citation type="journal article" date="2012" name="J. Bacteriol.">
        <title>Genome Sequence of Extracellular-Protease-Producing Alishewanella jeotgali Isolated from Traditional Korean Fermented Seafood.</title>
        <authorList>
            <person name="Jung J."/>
            <person name="Chun J."/>
            <person name="Park W."/>
        </authorList>
    </citation>
    <scope>NUCLEOTIDE SEQUENCE [LARGE SCALE GENOMIC DNA]</scope>
    <source>
        <strain evidence="1 2">KCTC 22429</strain>
    </source>
</reference>
<dbReference type="STRING" id="1129374.AJE_13879"/>
<dbReference type="RefSeq" id="WP_008951374.1">
    <property type="nucleotide sequence ID" value="NZ_AHTH01000047.1"/>
</dbReference>
<dbReference type="EMBL" id="AHTH01000047">
    <property type="protein sequence ID" value="EHR40061.1"/>
    <property type="molecule type" value="Genomic_DNA"/>
</dbReference>
<accession>H3ZHA5</accession>
<proteinExistence type="predicted"/>
<sequence length="546" mass="61418">MSPISVNWLRAYQQLQRLSQLLAQAQDAAALQSCIKLTFELNTELQQLATQQLGAAMAQLAILPADLALAPSRALKSWVLLTLWSKLKHWPAARRDAIAVSALLAGCSDEAHKIPAALRLAAKLKKLHIGGLTTNLLAGCYHTTQKRRPWQVHHDSPLLTLALQLGQQLQQSEQLGKALDQIVVELILHSTDETVLAELNQLVQLGPALFYCGRLALDSVGRHWLIFQRDAHDCLALQYWPEQQRFATEGHRLAVTELQLLAPARLLPQHWLDRIQIQALPNRAIPTPKDLLEHSLLQKLDYQDLDAQVRLLEKQPILVQYLLDNASNSNRKQTLVNRIRHALAIFGQNQLPLAVAHAELMQYLQLQANSQHPFLSALQEVFKQSLLLLGHFLPQPINSQQAGVIAACCSAPLWHHPSLNAVPVSRSTAQCWLLPELAQQYLLEPVRSQRLSAALLQHYQLPLWAEAVLQQYRPAELPHTNTREHYGLVLRLCWQLTFSLYLYPVSQTVTATLLQRVTPVLQLPPQTLAEWQQQLVTLAEPVCPLD</sequence>
<name>H3ZHA5_9ALTE</name>
<dbReference type="eggNOG" id="ENOG5033ZD0">
    <property type="taxonomic scope" value="Bacteria"/>
</dbReference>
<gene>
    <name evidence="1" type="ORF">AJE_13879</name>
</gene>
<dbReference type="AlphaFoldDB" id="H3ZHA5"/>
<comment type="caution">
    <text evidence="1">The sequence shown here is derived from an EMBL/GenBank/DDBJ whole genome shotgun (WGS) entry which is preliminary data.</text>
</comment>
<organism evidence="1 2">
    <name type="scientific">Alishewanella jeotgali KCTC 22429</name>
    <dbReference type="NCBI Taxonomy" id="1129374"/>
    <lineage>
        <taxon>Bacteria</taxon>
        <taxon>Pseudomonadati</taxon>
        <taxon>Pseudomonadota</taxon>
        <taxon>Gammaproteobacteria</taxon>
        <taxon>Alteromonadales</taxon>
        <taxon>Alteromonadaceae</taxon>
        <taxon>Alishewanella</taxon>
    </lineage>
</organism>